<gene>
    <name evidence="1" type="ORF">LNTAR_01120</name>
</gene>
<proteinExistence type="predicted"/>
<evidence type="ECO:0008006" key="3">
    <source>
        <dbReference type="Google" id="ProtNLM"/>
    </source>
</evidence>
<evidence type="ECO:0000313" key="1">
    <source>
        <dbReference type="EMBL" id="EDM27959.1"/>
    </source>
</evidence>
<dbReference type="EMBL" id="ABCK01000007">
    <property type="protein sequence ID" value="EDM27959.1"/>
    <property type="molecule type" value="Genomic_DNA"/>
</dbReference>
<evidence type="ECO:0000313" key="2">
    <source>
        <dbReference type="Proteomes" id="UP000004947"/>
    </source>
</evidence>
<comment type="caution">
    <text evidence="1">The sequence shown here is derived from an EMBL/GenBank/DDBJ whole genome shotgun (WGS) entry which is preliminary data.</text>
</comment>
<accession>A6DKR1</accession>
<dbReference type="AlphaFoldDB" id="A6DKR1"/>
<sequence>MTKLSKFLFLSFLCVIKLSLTSQVKKVTLEELNTSLLPQVCIQYDDIQYDKNQSLQIIKQYLAYYVGAPSDAQTVKSFIRNSLEQYFSFKALYELSRNAGCAADMDEARKFYDAYSNRLSLSKLIEELSVLNLSKEEIIRIIYEKQSVQNYRKKLFKNYLIGEAEAMLYYHENKNTFTQAAGLKFNSYKIENALTSSDVQSINRLLAQGLSFEKILQQKGISFTPLPEQFISETKLHESDFAVMRGDAQIHQIYMINSPIGPLLCKPTSKVDAKLLAFEKVKEKIINSLKSHQVNKQLKIEIKQHLELKGFKNFIQP</sequence>
<dbReference type="STRING" id="313628.LNTAR_01120"/>
<protein>
    <recommendedName>
        <fullName evidence="3">PpiC domain-containing protein</fullName>
    </recommendedName>
</protein>
<dbReference type="RefSeq" id="WP_007278473.1">
    <property type="nucleotide sequence ID" value="NZ_ABCK01000007.1"/>
</dbReference>
<dbReference type="Proteomes" id="UP000004947">
    <property type="component" value="Unassembled WGS sequence"/>
</dbReference>
<organism evidence="1 2">
    <name type="scientific">Lentisphaera araneosa HTCC2155</name>
    <dbReference type="NCBI Taxonomy" id="313628"/>
    <lineage>
        <taxon>Bacteria</taxon>
        <taxon>Pseudomonadati</taxon>
        <taxon>Lentisphaerota</taxon>
        <taxon>Lentisphaeria</taxon>
        <taxon>Lentisphaerales</taxon>
        <taxon>Lentisphaeraceae</taxon>
        <taxon>Lentisphaera</taxon>
    </lineage>
</organism>
<reference evidence="1 2" key="1">
    <citation type="journal article" date="2010" name="J. Bacteriol.">
        <title>Genome sequence of Lentisphaera araneosa HTCC2155T, the type species of the order Lentisphaerales in the phylum Lentisphaerae.</title>
        <authorList>
            <person name="Thrash J.C."/>
            <person name="Cho J.C."/>
            <person name="Vergin K.L."/>
            <person name="Morris R.M."/>
            <person name="Giovannoni S.J."/>
        </authorList>
    </citation>
    <scope>NUCLEOTIDE SEQUENCE [LARGE SCALE GENOMIC DNA]</scope>
    <source>
        <strain evidence="1 2">HTCC2155</strain>
    </source>
</reference>
<name>A6DKR1_9BACT</name>
<keyword evidence="2" id="KW-1185">Reference proteome</keyword>